<name>A0AAN7YC84_9PEZI</name>
<gene>
    <name evidence="1" type="ORF">LTR62_000574</name>
</gene>
<dbReference type="Proteomes" id="UP001310890">
    <property type="component" value="Unassembled WGS sequence"/>
</dbReference>
<evidence type="ECO:0000313" key="1">
    <source>
        <dbReference type="EMBL" id="KAK5107914.1"/>
    </source>
</evidence>
<dbReference type="AlphaFoldDB" id="A0AAN7YC84"/>
<protein>
    <submittedName>
        <fullName evidence="1">Uncharacterized protein</fullName>
    </submittedName>
</protein>
<dbReference type="EMBL" id="JAVRRL010000102">
    <property type="protein sequence ID" value="KAK5107914.1"/>
    <property type="molecule type" value="Genomic_DNA"/>
</dbReference>
<evidence type="ECO:0000313" key="2">
    <source>
        <dbReference type="Proteomes" id="UP001310890"/>
    </source>
</evidence>
<sequence>MPYSPPNLHFSSHNPRHAPLEMQFLNIPLSTLLLVATALSSPSHPTITTGKSDITKWTCTLSSQVPTISTKLQLLDLGNAYNGTIRVDRVAGVNMVIEHQSSTQVAAIAPGELHDMVESVIPGLKVQPEVLAEQSKAADDMIAAMANGTFTYTPFNLDDFGSKGTVGGDKHHFFDTAKSDTGAIEPSKLVTDSKIAGKHHPFLS</sequence>
<reference evidence="1" key="1">
    <citation type="submission" date="2023-08" db="EMBL/GenBank/DDBJ databases">
        <title>Black Yeasts Isolated from many extreme environments.</title>
        <authorList>
            <person name="Coleine C."/>
            <person name="Stajich J.E."/>
            <person name="Selbmann L."/>
        </authorList>
    </citation>
    <scope>NUCLEOTIDE SEQUENCE</scope>
    <source>
        <strain evidence="1">CCFEE 5401</strain>
    </source>
</reference>
<proteinExistence type="predicted"/>
<comment type="caution">
    <text evidence="1">The sequence shown here is derived from an EMBL/GenBank/DDBJ whole genome shotgun (WGS) entry which is preliminary data.</text>
</comment>
<organism evidence="1 2">
    <name type="scientific">Meristemomyces frigidus</name>
    <dbReference type="NCBI Taxonomy" id="1508187"/>
    <lineage>
        <taxon>Eukaryota</taxon>
        <taxon>Fungi</taxon>
        <taxon>Dikarya</taxon>
        <taxon>Ascomycota</taxon>
        <taxon>Pezizomycotina</taxon>
        <taxon>Dothideomycetes</taxon>
        <taxon>Dothideomycetidae</taxon>
        <taxon>Mycosphaerellales</taxon>
        <taxon>Teratosphaeriaceae</taxon>
        <taxon>Meristemomyces</taxon>
    </lineage>
</organism>
<accession>A0AAN7YC84</accession>